<gene>
    <name evidence="1" type="ORF">HPB50_011793</name>
</gene>
<protein>
    <submittedName>
        <fullName evidence="1">Uncharacterized protein</fullName>
    </submittedName>
</protein>
<dbReference type="EMBL" id="CM023485">
    <property type="protein sequence ID" value="KAH6930209.1"/>
    <property type="molecule type" value="Genomic_DNA"/>
</dbReference>
<reference evidence="1" key="1">
    <citation type="submission" date="2020-05" db="EMBL/GenBank/DDBJ databases">
        <title>Large-scale comparative analyses of tick genomes elucidate their genetic diversity and vector capacities.</title>
        <authorList>
            <person name="Jia N."/>
            <person name="Wang J."/>
            <person name="Shi W."/>
            <person name="Du L."/>
            <person name="Sun Y."/>
            <person name="Zhan W."/>
            <person name="Jiang J."/>
            <person name="Wang Q."/>
            <person name="Zhang B."/>
            <person name="Ji P."/>
            <person name="Sakyi L.B."/>
            <person name="Cui X."/>
            <person name="Yuan T."/>
            <person name="Jiang B."/>
            <person name="Yang W."/>
            <person name="Lam T.T.-Y."/>
            <person name="Chang Q."/>
            <person name="Ding S."/>
            <person name="Wang X."/>
            <person name="Zhu J."/>
            <person name="Ruan X."/>
            <person name="Zhao L."/>
            <person name="Wei J."/>
            <person name="Que T."/>
            <person name="Du C."/>
            <person name="Cheng J."/>
            <person name="Dai P."/>
            <person name="Han X."/>
            <person name="Huang E."/>
            <person name="Gao Y."/>
            <person name="Liu J."/>
            <person name="Shao H."/>
            <person name="Ye R."/>
            <person name="Li L."/>
            <person name="Wei W."/>
            <person name="Wang X."/>
            <person name="Wang C."/>
            <person name="Yang T."/>
            <person name="Huo Q."/>
            <person name="Li W."/>
            <person name="Guo W."/>
            <person name="Chen H."/>
            <person name="Zhou L."/>
            <person name="Ni X."/>
            <person name="Tian J."/>
            <person name="Zhou Y."/>
            <person name="Sheng Y."/>
            <person name="Liu T."/>
            <person name="Pan Y."/>
            <person name="Xia L."/>
            <person name="Li J."/>
            <person name="Zhao F."/>
            <person name="Cao W."/>
        </authorList>
    </citation>
    <scope>NUCLEOTIDE SEQUENCE</scope>
    <source>
        <strain evidence="1">Hyas-2018</strain>
    </source>
</reference>
<keyword evidence="2" id="KW-1185">Reference proteome</keyword>
<proteinExistence type="predicted"/>
<evidence type="ECO:0000313" key="1">
    <source>
        <dbReference type="EMBL" id="KAH6930209.1"/>
    </source>
</evidence>
<accession>A0ACB7S8I7</accession>
<organism evidence="1 2">
    <name type="scientific">Hyalomma asiaticum</name>
    <name type="common">Tick</name>
    <dbReference type="NCBI Taxonomy" id="266040"/>
    <lineage>
        <taxon>Eukaryota</taxon>
        <taxon>Metazoa</taxon>
        <taxon>Ecdysozoa</taxon>
        <taxon>Arthropoda</taxon>
        <taxon>Chelicerata</taxon>
        <taxon>Arachnida</taxon>
        <taxon>Acari</taxon>
        <taxon>Parasitiformes</taxon>
        <taxon>Ixodida</taxon>
        <taxon>Ixodoidea</taxon>
        <taxon>Ixodidae</taxon>
        <taxon>Hyalomminae</taxon>
        <taxon>Hyalomma</taxon>
    </lineage>
</organism>
<evidence type="ECO:0000313" key="2">
    <source>
        <dbReference type="Proteomes" id="UP000821845"/>
    </source>
</evidence>
<sequence>MRWSLFNSSISSSIAMLNARTWAVALLALLVLSVTSAGKGTPQFVPNGRYGRRSVTPPLAGKRRRITRTPRSNESDHRQTSSRSGDVQLLSNIVRYDSEAQKRRST</sequence>
<name>A0ACB7S8I7_HYAAI</name>
<dbReference type="Proteomes" id="UP000821845">
    <property type="component" value="Chromosome 5"/>
</dbReference>
<comment type="caution">
    <text evidence="1">The sequence shown here is derived from an EMBL/GenBank/DDBJ whole genome shotgun (WGS) entry which is preliminary data.</text>
</comment>